<keyword evidence="3" id="KW-1185">Reference proteome</keyword>
<accession>A0AAW1H7V4</accession>
<proteinExistence type="predicted"/>
<evidence type="ECO:0000256" key="1">
    <source>
        <dbReference type="SAM" id="MobiDB-lite"/>
    </source>
</evidence>
<feature type="compositionally biased region" description="Basic and acidic residues" evidence="1">
    <location>
        <begin position="9"/>
        <end position="26"/>
    </location>
</feature>
<reference evidence="2" key="1">
    <citation type="submission" date="2024-03" db="EMBL/GenBank/DDBJ databases">
        <title>WGS assembly of Saponaria officinalis var. Norfolk2.</title>
        <authorList>
            <person name="Jenkins J."/>
            <person name="Shu S."/>
            <person name="Grimwood J."/>
            <person name="Barry K."/>
            <person name="Goodstein D."/>
            <person name="Schmutz J."/>
            <person name="Leebens-Mack J."/>
            <person name="Osbourn A."/>
        </authorList>
    </citation>
    <scope>NUCLEOTIDE SEQUENCE [LARGE SCALE GENOMIC DNA]</scope>
    <source>
        <strain evidence="2">JIC</strain>
    </source>
</reference>
<comment type="caution">
    <text evidence="2">The sequence shown here is derived from an EMBL/GenBank/DDBJ whole genome shotgun (WGS) entry which is preliminary data.</text>
</comment>
<name>A0AAW1H7V4_SAPOF</name>
<organism evidence="2 3">
    <name type="scientific">Saponaria officinalis</name>
    <name type="common">Common soapwort</name>
    <name type="synonym">Lychnis saponaria</name>
    <dbReference type="NCBI Taxonomy" id="3572"/>
    <lineage>
        <taxon>Eukaryota</taxon>
        <taxon>Viridiplantae</taxon>
        <taxon>Streptophyta</taxon>
        <taxon>Embryophyta</taxon>
        <taxon>Tracheophyta</taxon>
        <taxon>Spermatophyta</taxon>
        <taxon>Magnoliopsida</taxon>
        <taxon>eudicotyledons</taxon>
        <taxon>Gunneridae</taxon>
        <taxon>Pentapetalae</taxon>
        <taxon>Caryophyllales</taxon>
        <taxon>Caryophyllaceae</taxon>
        <taxon>Caryophylleae</taxon>
        <taxon>Saponaria</taxon>
    </lineage>
</organism>
<evidence type="ECO:0000313" key="3">
    <source>
        <dbReference type="Proteomes" id="UP001443914"/>
    </source>
</evidence>
<dbReference type="Proteomes" id="UP001443914">
    <property type="component" value="Unassembled WGS sequence"/>
</dbReference>
<dbReference type="EMBL" id="JBDFQZ010000012">
    <property type="protein sequence ID" value="KAK9672124.1"/>
    <property type="molecule type" value="Genomic_DNA"/>
</dbReference>
<dbReference type="AlphaFoldDB" id="A0AAW1H7V4"/>
<gene>
    <name evidence="2" type="ORF">RND81_12G078300</name>
</gene>
<evidence type="ECO:0000313" key="2">
    <source>
        <dbReference type="EMBL" id="KAK9672124.1"/>
    </source>
</evidence>
<feature type="compositionally biased region" description="Basic and acidic residues" evidence="1">
    <location>
        <begin position="54"/>
        <end position="72"/>
    </location>
</feature>
<feature type="compositionally biased region" description="Basic and acidic residues" evidence="1">
    <location>
        <begin position="113"/>
        <end position="124"/>
    </location>
</feature>
<feature type="region of interest" description="Disordered" evidence="1">
    <location>
        <begin position="1"/>
        <end position="75"/>
    </location>
</feature>
<protein>
    <submittedName>
        <fullName evidence="2">Uncharacterized protein</fullName>
    </submittedName>
</protein>
<feature type="region of interest" description="Disordered" evidence="1">
    <location>
        <begin position="91"/>
        <end position="124"/>
    </location>
</feature>
<sequence length="124" mass="14283">MANIPAQIRDSRSKEKTRWPHNDNSRSKKKTRISGKTEHEDDGDDLAVNTSTNDRIRRTDASGESESDRTMINDDDYGQFEEVVWKKEKIREENSGGEQTIIIGDEDDDDDETIRREKGRKVEG</sequence>